<accession>A0ACB9SPE7</accession>
<reference evidence="1" key="1">
    <citation type="submission" date="2022-04" db="EMBL/GenBank/DDBJ databases">
        <title>Chromosome-scale genome assembly of Holotrichia oblita Faldermann.</title>
        <authorList>
            <person name="Rongchong L."/>
        </authorList>
    </citation>
    <scope>NUCLEOTIDE SEQUENCE</scope>
    <source>
        <strain evidence="1">81SQS9</strain>
    </source>
</reference>
<dbReference type="EMBL" id="CM043022">
    <property type="protein sequence ID" value="KAI4457213.1"/>
    <property type="molecule type" value="Genomic_DNA"/>
</dbReference>
<evidence type="ECO:0000313" key="2">
    <source>
        <dbReference type="Proteomes" id="UP001056778"/>
    </source>
</evidence>
<gene>
    <name evidence="1" type="ORF">MML48_8g00002612</name>
</gene>
<evidence type="ECO:0000313" key="1">
    <source>
        <dbReference type="EMBL" id="KAI4457213.1"/>
    </source>
</evidence>
<proteinExistence type="predicted"/>
<organism evidence="1 2">
    <name type="scientific">Holotrichia oblita</name>
    <name type="common">Chafer beetle</name>
    <dbReference type="NCBI Taxonomy" id="644536"/>
    <lineage>
        <taxon>Eukaryota</taxon>
        <taxon>Metazoa</taxon>
        <taxon>Ecdysozoa</taxon>
        <taxon>Arthropoda</taxon>
        <taxon>Hexapoda</taxon>
        <taxon>Insecta</taxon>
        <taxon>Pterygota</taxon>
        <taxon>Neoptera</taxon>
        <taxon>Endopterygota</taxon>
        <taxon>Coleoptera</taxon>
        <taxon>Polyphaga</taxon>
        <taxon>Scarabaeiformia</taxon>
        <taxon>Scarabaeidae</taxon>
        <taxon>Melolonthinae</taxon>
        <taxon>Holotrichia</taxon>
    </lineage>
</organism>
<name>A0ACB9SPE7_HOLOL</name>
<comment type="caution">
    <text evidence="1">The sequence shown here is derived from an EMBL/GenBank/DDBJ whole genome shotgun (WGS) entry which is preliminary data.</text>
</comment>
<sequence>MNHHITDSKPKSPLMRNALKKKKEIRDQEKGQYGILKGGKRMYHKSEKETTRDVGVEHGKDFSHLLCMSTHIRQSQSFKMTSTTFLNNDYVVSSNNSINENCTNAKKARSTLHQLKRLLKSLVTKKTKFYEEKQVSVGDYYPSEVDDNLANELLEARLFEEMDNCEDFAAVPVYHQGKMDVIPVYRGQRFVPVHFARTEAGTFFWTSVSIADSDISNCGDRNAITKRQLPEIQTPCDRWAQA</sequence>
<dbReference type="Proteomes" id="UP001056778">
    <property type="component" value="Chromosome 8"/>
</dbReference>
<keyword evidence="2" id="KW-1185">Reference proteome</keyword>
<protein>
    <submittedName>
        <fullName evidence="1">Enhancer of split malpha protein</fullName>
    </submittedName>
</protein>